<feature type="signal peptide" evidence="3">
    <location>
        <begin position="1"/>
        <end position="24"/>
    </location>
</feature>
<evidence type="ECO:0008006" key="8">
    <source>
        <dbReference type="Google" id="ProtNLM"/>
    </source>
</evidence>
<name>A0A8H7PRC4_9FUNG</name>
<sequence length="800" mass="90217">MLFSLSSWIALIATLLCTLRAVYLDKWATADLQGSSVHESPRNVEGPNRWTMSDGNVAIGTEPDNIFYFVQVPFLILTPHSTAWSSISKANTMILTVIRPAYISIPIERIHYSFPAFSQVGSSNHQHLAEWKVYEKALSESGVVDGWYDLRGNHDCFDVPGWYDTANMYKDYAVSSRRLEEGQGVYEWEISKGTGKYKFVAFDACPKRGPSRPFNFFGYMPSSGMNRLADSIIGPEDREPYNHTMVFAHYPTTTVAFGTSDDGYTYTDLANQFSVYFCGHLHKLLGGLGDALKGYDPKTHSLELELGDMKDHASYRIVAVDHDLISFVDVNLPLPQIPFTAPNIPKAIDGESILPESIDMPPVVLITNPKEAKWILQYKEPVARIAQSKALRFLIFTQEQDPNSLRVEITIDGIEHPYPAQYKGVGVPNGIGQGYTPLWTSEWDPQSFNDMEEHTLRITVTDSAGRQGVDESVFKVNGARIDINGGPGEWIIWSKLSLSLKRCCILVIGSILALLLIPKLYSDYTPIGSPRYTSAARDPILKRIHTLSKEPHTLANRTRYHVWLWTLRCIDLPRNMPVVWAGTLIYTLMLISLPWFKGEFIPVAQKSEDRYGLFYLSGLRISDEWVPLADTWMFALFEIIFGLAAFVVIWIWRATDSADLHCSGTSRIRTLNERAWFKALVVIMWLWRASEVLALGSFYGGVWPTLVQNSIIWWLLFAGVAIATGKDGIFVRRSVKERNSSIWGRCIICHKSTTDQEEDDTRRSLLDNIDDDPGSHSSSSSSTTESLQGFNVIKVRKSRK</sequence>
<feature type="transmembrane region" description="Helical" evidence="2">
    <location>
        <begin position="578"/>
        <end position="596"/>
    </location>
</feature>
<dbReference type="Proteomes" id="UP000612746">
    <property type="component" value="Unassembled WGS sequence"/>
</dbReference>
<accession>A0A8H7PRC4</accession>
<feature type="transmembrane region" description="Helical" evidence="2">
    <location>
        <begin position="675"/>
        <end position="699"/>
    </location>
</feature>
<evidence type="ECO:0000259" key="4">
    <source>
        <dbReference type="Pfam" id="PF24384"/>
    </source>
</evidence>
<feature type="compositionally biased region" description="Low complexity" evidence="1">
    <location>
        <begin position="775"/>
        <end position="786"/>
    </location>
</feature>
<dbReference type="SUPFAM" id="SSF56300">
    <property type="entry name" value="Metallo-dependent phosphatases"/>
    <property type="match status" value="1"/>
</dbReference>
<dbReference type="EMBL" id="JAEPRA010000011">
    <property type="protein sequence ID" value="KAG2178691.1"/>
    <property type="molecule type" value="Genomic_DNA"/>
</dbReference>
<feature type="region of interest" description="Disordered" evidence="1">
    <location>
        <begin position="759"/>
        <end position="800"/>
    </location>
</feature>
<feature type="transmembrane region" description="Helical" evidence="2">
    <location>
        <begin position="711"/>
        <end position="731"/>
    </location>
</feature>
<keyword evidence="7" id="KW-1185">Reference proteome</keyword>
<reference evidence="6" key="1">
    <citation type="submission" date="2020-12" db="EMBL/GenBank/DDBJ databases">
        <title>Metabolic potential, ecology and presence of endohyphal bacteria is reflected in genomic diversity of Mucoromycotina.</title>
        <authorList>
            <person name="Muszewska A."/>
            <person name="Okrasinska A."/>
            <person name="Steczkiewicz K."/>
            <person name="Drgas O."/>
            <person name="Orlowska M."/>
            <person name="Perlinska-Lenart U."/>
            <person name="Aleksandrzak-Piekarczyk T."/>
            <person name="Szatraj K."/>
            <person name="Zielenkiewicz U."/>
            <person name="Pilsyk S."/>
            <person name="Malc E."/>
            <person name="Mieczkowski P."/>
            <person name="Kruszewska J.S."/>
            <person name="Biernat P."/>
            <person name="Pawlowska J."/>
        </authorList>
    </citation>
    <scope>NUCLEOTIDE SEQUENCE</scope>
    <source>
        <strain evidence="6">WA0000051536</strain>
    </source>
</reference>
<keyword evidence="2" id="KW-0812">Transmembrane</keyword>
<dbReference type="Pfam" id="PF24394">
    <property type="entry name" value="TMEM62_C"/>
    <property type="match status" value="1"/>
</dbReference>
<evidence type="ECO:0000256" key="2">
    <source>
        <dbReference type="SAM" id="Phobius"/>
    </source>
</evidence>
<feature type="transmembrane region" description="Helical" evidence="2">
    <location>
        <begin position="505"/>
        <end position="521"/>
    </location>
</feature>
<keyword evidence="2" id="KW-0472">Membrane</keyword>
<comment type="caution">
    <text evidence="6">The sequence shown here is derived from an EMBL/GenBank/DDBJ whole genome shotgun (WGS) entry which is preliminary data.</text>
</comment>
<proteinExistence type="predicted"/>
<dbReference type="PANTHER" id="PTHR14795">
    <property type="entry name" value="HELICASE RELATED"/>
    <property type="match status" value="1"/>
</dbReference>
<dbReference type="Pfam" id="PF24384">
    <property type="entry name" value="Ig_TMM62"/>
    <property type="match status" value="1"/>
</dbReference>
<dbReference type="OrthoDB" id="45365at2759"/>
<evidence type="ECO:0000313" key="7">
    <source>
        <dbReference type="Proteomes" id="UP000612746"/>
    </source>
</evidence>
<dbReference type="InterPro" id="IPR056229">
    <property type="entry name" value="Ig_TMM62"/>
</dbReference>
<dbReference type="InterPro" id="IPR029052">
    <property type="entry name" value="Metallo-depent_PP-like"/>
</dbReference>
<keyword evidence="3" id="KW-0732">Signal</keyword>
<dbReference type="AlphaFoldDB" id="A0A8H7PRC4"/>
<protein>
    <recommendedName>
        <fullName evidence="8">Calcineurin-like phosphoesterase domain-containing protein</fullName>
    </recommendedName>
</protein>
<keyword evidence="2" id="KW-1133">Transmembrane helix</keyword>
<evidence type="ECO:0000313" key="6">
    <source>
        <dbReference type="EMBL" id="KAG2178691.1"/>
    </source>
</evidence>
<dbReference type="PANTHER" id="PTHR14795:SF0">
    <property type="entry name" value="TRANSMEMBRANE PROTEIN 62"/>
    <property type="match status" value="1"/>
</dbReference>
<organism evidence="6 7">
    <name type="scientific">Umbelopsis vinacea</name>
    <dbReference type="NCBI Taxonomy" id="44442"/>
    <lineage>
        <taxon>Eukaryota</taxon>
        <taxon>Fungi</taxon>
        <taxon>Fungi incertae sedis</taxon>
        <taxon>Mucoromycota</taxon>
        <taxon>Mucoromycotina</taxon>
        <taxon>Umbelopsidomycetes</taxon>
        <taxon>Umbelopsidales</taxon>
        <taxon>Umbelopsidaceae</taxon>
        <taxon>Umbelopsis</taxon>
    </lineage>
</organism>
<feature type="chain" id="PRO_5034308980" description="Calcineurin-like phosphoesterase domain-containing protein" evidence="3">
    <location>
        <begin position="25"/>
        <end position="800"/>
    </location>
</feature>
<feature type="domain" description="TMEM62 Ig-like" evidence="4">
    <location>
        <begin position="360"/>
        <end position="479"/>
    </location>
</feature>
<gene>
    <name evidence="6" type="ORF">INT44_001844</name>
</gene>
<evidence type="ECO:0000259" key="5">
    <source>
        <dbReference type="Pfam" id="PF24394"/>
    </source>
</evidence>
<feature type="transmembrane region" description="Helical" evidence="2">
    <location>
        <begin position="632"/>
        <end position="654"/>
    </location>
</feature>
<feature type="domain" description="TMEM62 C-terminal" evidence="5">
    <location>
        <begin position="504"/>
        <end position="658"/>
    </location>
</feature>
<evidence type="ECO:0000256" key="3">
    <source>
        <dbReference type="SAM" id="SignalP"/>
    </source>
</evidence>
<dbReference type="InterPro" id="IPR056230">
    <property type="entry name" value="TMEM62_C"/>
</dbReference>
<evidence type="ECO:0000256" key="1">
    <source>
        <dbReference type="SAM" id="MobiDB-lite"/>
    </source>
</evidence>